<evidence type="ECO:0000313" key="4">
    <source>
        <dbReference type="EMBL" id="CAF3794854.1"/>
    </source>
</evidence>
<sequence length="535" mass="61983">MTRIIVNKKSNDKPRFCYKKLLYSVIVSATIGAFAFSLIYDNFFKSDLSFLLKRNILNDNEITLGFPENNKFSNGDIATFNSSKNNIPNGDTATREFSKYNMPNDDRVRHKFLKNTKFSAEVGIPYLRQNKHPYSSKFRCTGAENDIEAWKDRLCVFYNTCYNKDTDRFHYFRLAQSKAKPIFYDSAKGMLYDFNSHRKSNAFVSLSSGGDTPWAPVISQETYPSKDLTRLHNLHSLMTTRFADGNLGHGLWEDFGSISYSMERMNIVDRQLVIMHLNKMENTSLFRTYHQYIIPALTENPMVELEVYMKSFDTKYVCFDTLIVGGQLSVFPKPQIKENHGREALFYNWRSKIIEYNGFNPQFVPKKHHIIITNKSHSIFTHPGSKRHRTIVNLEEVEKFVRYTYPNISTEVIEWHTIPFDKQIEKLLHTTILITPCGGVSLILPMLPHGAHAIVMDYYVNVPAHGFLRGQSASMEGAFLNHISHVRKQYYQIYGRKDYEFDFPGGKNARDDASIIVNMARLQLLIDKALEEMEL</sequence>
<dbReference type="Proteomes" id="UP000663860">
    <property type="component" value="Unassembled WGS sequence"/>
</dbReference>
<dbReference type="InterPro" id="IPR049625">
    <property type="entry name" value="Glyco_transf_61_cat"/>
</dbReference>
<evidence type="ECO:0000256" key="1">
    <source>
        <dbReference type="SAM" id="Phobius"/>
    </source>
</evidence>
<reference evidence="3" key="1">
    <citation type="submission" date="2021-02" db="EMBL/GenBank/DDBJ databases">
        <authorList>
            <person name="Nowell W R."/>
        </authorList>
    </citation>
    <scope>NUCLEOTIDE SEQUENCE</scope>
</reference>
<keyword evidence="1" id="KW-1133">Transmembrane helix</keyword>
<feature type="transmembrane region" description="Helical" evidence="1">
    <location>
        <begin position="21"/>
        <end position="40"/>
    </location>
</feature>
<organism evidence="3 5">
    <name type="scientific">Adineta steineri</name>
    <dbReference type="NCBI Taxonomy" id="433720"/>
    <lineage>
        <taxon>Eukaryota</taxon>
        <taxon>Metazoa</taxon>
        <taxon>Spiralia</taxon>
        <taxon>Gnathifera</taxon>
        <taxon>Rotifera</taxon>
        <taxon>Eurotatoria</taxon>
        <taxon>Bdelloidea</taxon>
        <taxon>Adinetida</taxon>
        <taxon>Adinetidae</taxon>
        <taxon>Adineta</taxon>
    </lineage>
</organism>
<dbReference type="EMBL" id="CAJOBB010001018">
    <property type="protein sequence ID" value="CAF3794854.1"/>
    <property type="molecule type" value="Genomic_DNA"/>
</dbReference>
<dbReference type="GO" id="GO:0016757">
    <property type="term" value="F:glycosyltransferase activity"/>
    <property type="evidence" value="ECO:0007669"/>
    <property type="project" value="InterPro"/>
</dbReference>
<protein>
    <recommendedName>
        <fullName evidence="2">Glycosyltransferase 61 catalytic domain-containing protein</fullName>
    </recommendedName>
</protein>
<dbReference type="EMBL" id="CAJNOE010000022">
    <property type="protein sequence ID" value="CAF0751384.1"/>
    <property type="molecule type" value="Genomic_DNA"/>
</dbReference>
<evidence type="ECO:0000259" key="2">
    <source>
        <dbReference type="Pfam" id="PF04577"/>
    </source>
</evidence>
<keyword evidence="1" id="KW-0812">Transmembrane</keyword>
<dbReference type="Proteomes" id="UP000663868">
    <property type="component" value="Unassembled WGS sequence"/>
</dbReference>
<evidence type="ECO:0000313" key="3">
    <source>
        <dbReference type="EMBL" id="CAF0751384.1"/>
    </source>
</evidence>
<accession>A0A813PJC7</accession>
<feature type="domain" description="Glycosyltransferase 61 catalytic" evidence="2">
    <location>
        <begin position="365"/>
        <end position="450"/>
    </location>
</feature>
<gene>
    <name evidence="3" type="ORF">IZO911_LOCUS4167</name>
    <name evidence="4" type="ORF">KXQ929_LOCUS16682</name>
</gene>
<evidence type="ECO:0000313" key="5">
    <source>
        <dbReference type="Proteomes" id="UP000663860"/>
    </source>
</evidence>
<dbReference type="AlphaFoldDB" id="A0A813PJC7"/>
<comment type="caution">
    <text evidence="3">The sequence shown here is derived from an EMBL/GenBank/DDBJ whole genome shotgun (WGS) entry which is preliminary data.</text>
</comment>
<dbReference type="Pfam" id="PF04577">
    <property type="entry name" value="Glyco_transf_61"/>
    <property type="match status" value="1"/>
</dbReference>
<proteinExistence type="predicted"/>
<name>A0A813PJC7_9BILA</name>
<keyword evidence="1" id="KW-0472">Membrane</keyword>